<reference evidence="2 3" key="1">
    <citation type="submission" date="2018-11" db="EMBL/GenBank/DDBJ databases">
        <authorList>
            <consortium name="Pathogen Informatics"/>
        </authorList>
    </citation>
    <scope>NUCLEOTIDE SEQUENCE [LARGE SCALE GENOMIC DNA]</scope>
    <source>
        <strain evidence="2 3">Zambia</strain>
    </source>
</reference>
<keyword evidence="3" id="KW-1185">Reference proteome</keyword>
<evidence type="ECO:0000313" key="3">
    <source>
        <dbReference type="Proteomes" id="UP000277204"/>
    </source>
</evidence>
<protein>
    <submittedName>
        <fullName evidence="2">Uncharacterized protein</fullName>
    </submittedName>
</protein>
<sequence length="116" mass="13672">MGHCFPFFFLFPFSILFTFRVLDHSTTKDNRHNEFIYIEFKQDALLDKKIQINLRSIHLCASMDYLMSLLDFQMKSTPILKSESNNLTSVSDKSKQKRLNNSSTTKTGRYNNFLIF</sequence>
<evidence type="ECO:0000313" key="2">
    <source>
        <dbReference type="EMBL" id="VDO99453.1"/>
    </source>
</evidence>
<proteinExistence type="predicted"/>
<gene>
    <name evidence="2" type="ORF">SMRZ_LOCUS12262</name>
</gene>
<feature type="transmembrane region" description="Helical" evidence="1">
    <location>
        <begin position="6"/>
        <end position="22"/>
    </location>
</feature>
<organism evidence="2 3">
    <name type="scientific">Schistosoma margrebowiei</name>
    <dbReference type="NCBI Taxonomy" id="48269"/>
    <lineage>
        <taxon>Eukaryota</taxon>
        <taxon>Metazoa</taxon>
        <taxon>Spiralia</taxon>
        <taxon>Lophotrochozoa</taxon>
        <taxon>Platyhelminthes</taxon>
        <taxon>Trematoda</taxon>
        <taxon>Digenea</taxon>
        <taxon>Strigeidida</taxon>
        <taxon>Schistosomatoidea</taxon>
        <taxon>Schistosomatidae</taxon>
        <taxon>Schistosoma</taxon>
    </lineage>
</organism>
<keyword evidence="1" id="KW-0812">Transmembrane</keyword>
<keyword evidence="1" id="KW-0472">Membrane</keyword>
<keyword evidence="1" id="KW-1133">Transmembrane helix</keyword>
<accession>A0A3P8B4H8</accession>
<evidence type="ECO:0000256" key="1">
    <source>
        <dbReference type="SAM" id="Phobius"/>
    </source>
</evidence>
<dbReference type="EMBL" id="UZAI01007548">
    <property type="protein sequence ID" value="VDO99453.1"/>
    <property type="molecule type" value="Genomic_DNA"/>
</dbReference>
<name>A0A3P8B4H8_9TREM</name>
<dbReference type="Proteomes" id="UP000277204">
    <property type="component" value="Unassembled WGS sequence"/>
</dbReference>
<dbReference type="AlphaFoldDB" id="A0A3P8B4H8"/>